<comment type="catalytic activity">
    <reaction evidence="1 15">
        <text>Hydrolysis of DNA containing ring-opened 7-methylguanine residues, releasing 2,6-diamino-4-hydroxy-5-(N-methyl)formamidopyrimidine.</text>
        <dbReference type="EC" id="3.2.2.23"/>
    </reaction>
</comment>
<comment type="function">
    <text evidence="15">Involved in base excision repair of DNA damaged by oxidation or by mutagenic agents. Acts as DNA glycosylase that recognizes and removes damaged bases. Has a preference for oxidized purines, such as 7,8-dihydro-8-oxoguanine (8-oxoG). Has AP (apurinic/apyrimidinic) lyase activity and introduces nicks in the DNA strand. Cleaves the DNA backbone by beta-delta elimination to generate a single-strand break at the site of the removed base with both 3'- and 5'-phosphates.</text>
</comment>
<gene>
    <name evidence="15" type="primary">mutM</name>
    <name evidence="15" type="synonym">fpg</name>
    <name evidence="18" type="ORF">AMJ44_05915</name>
</gene>
<evidence type="ECO:0000256" key="3">
    <source>
        <dbReference type="ARBA" id="ARBA00011245"/>
    </source>
</evidence>
<reference evidence="18 19" key="1">
    <citation type="journal article" date="2015" name="Microbiome">
        <title>Genomic resolution of linkages in carbon, nitrogen, and sulfur cycling among widespread estuary sediment bacteria.</title>
        <authorList>
            <person name="Baker B.J."/>
            <person name="Lazar C.S."/>
            <person name="Teske A.P."/>
            <person name="Dick G.J."/>
        </authorList>
    </citation>
    <scope>NUCLEOTIDE SEQUENCE [LARGE SCALE GENOMIC DNA]</scope>
    <source>
        <strain evidence="18">DG_54_3</strain>
    </source>
</reference>
<dbReference type="InterPro" id="IPR035937">
    <property type="entry name" value="FPG_N"/>
</dbReference>
<dbReference type="GO" id="GO:0003684">
    <property type="term" value="F:damaged DNA binding"/>
    <property type="evidence" value="ECO:0007669"/>
    <property type="project" value="InterPro"/>
</dbReference>
<feature type="binding site" evidence="15">
    <location>
        <position position="145"/>
    </location>
    <ligand>
        <name>DNA</name>
        <dbReference type="ChEBI" id="CHEBI:16991"/>
    </ligand>
</feature>
<feature type="active site" description="Proton donor; for beta-elimination activity" evidence="15">
    <location>
        <position position="60"/>
    </location>
</feature>
<evidence type="ECO:0000256" key="4">
    <source>
        <dbReference type="ARBA" id="ARBA00022723"/>
    </source>
</evidence>
<dbReference type="EC" id="3.2.2.23" evidence="15"/>
<dbReference type="GO" id="GO:0034039">
    <property type="term" value="F:8-oxo-7,8-dihydroguanine DNA N-glycosylase activity"/>
    <property type="evidence" value="ECO:0007669"/>
    <property type="project" value="TreeGrafter"/>
</dbReference>
<dbReference type="SUPFAM" id="SSF81624">
    <property type="entry name" value="N-terminal domain of MutM-like DNA repair proteins"/>
    <property type="match status" value="1"/>
</dbReference>
<dbReference type="SUPFAM" id="SSF46946">
    <property type="entry name" value="S13-like H2TH domain"/>
    <property type="match status" value="1"/>
</dbReference>
<evidence type="ECO:0000256" key="6">
    <source>
        <dbReference type="ARBA" id="ARBA00022771"/>
    </source>
</evidence>
<feature type="binding site" evidence="15">
    <location>
        <position position="108"/>
    </location>
    <ligand>
        <name>DNA</name>
        <dbReference type="ChEBI" id="CHEBI:16991"/>
    </ligand>
</feature>
<comment type="caution">
    <text evidence="18">The sequence shown here is derived from an EMBL/GenBank/DDBJ whole genome shotgun (WGS) entry which is preliminary data.</text>
</comment>
<evidence type="ECO:0000256" key="12">
    <source>
        <dbReference type="ARBA" id="ARBA00023268"/>
    </source>
</evidence>
<dbReference type="GO" id="GO:0140078">
    <property type="term" value="F:class I DNA-(apurinic or apyrimidinic site) endonuclease activity"/>
    <property type="evidence" value="ECO:0007669"/>
    <property type="project" value="UniProtKB-EC"/>
</dbReference>
<evidence type="ECO:0000259" key="16">
    <source>
        <dbReference type="PROSITE" id="PS51066"/>
    </source>
</evidence>
<dbReference type="PROSITE" id="PS51068">
    <property type="entry name" value="FPG_CAT"/>
    <property type="match status" value="1"/>
</dbReference>
<evidence type="ECO:0000313" key="19">
    <source>
        <dbReference type="Proteomes" id="UP000051861"/>
    </source>
</evidence>
<dbReference type="GO" id="GO:0008270">
    <property type="term" value="F:zinc ion binding"/>
    <property type="evidence" value="ECO:0007669"/>
    <property type="project" value="UniProtKB-UniRule"/>
</dbReference>
<feature type="domain" description="Formamidopyrimidine-DNA glycosylase catalytic" evidence="17">
    <location>
        <begin position="2"/>
        <end position="111"/>
    </location>
</feature>
<dbReference type="Pfam" id="PF06827">
    <property type="entry name" value="zf-FPG_IleRS"/>
    <property type="match status" value="1"/>
</dbReference>
<dbReference type="GO" id="GO:0006284">
    <property type="term" value="P:base-excision repair"/>
    <property type="evidence" value="ECO:0007669"/>
    <property type="project" value="InterPro"/>
</dbReference>
<protein>
    <recommendedName>
        <fullName evidence="15">Formamidopyrimidine-DNA glycosylase</fullName>
        <shortName evidence="15">Fapy-DNA glycosylase</shortName>
        <ecNumber evidence="15">3.2.2.23</ecNumber>
    </recommendedName>
    <alternativeName>
        <fullName evidence="15">DNA-(apurinic or apyrimidinic site) lyase MutM</fullName>
        <shortName evidence="15">AP lyase MutM</shortName>
        <ecNumber evidence="15">4.2.99.18</ecNumber>
    </alternativeName>
</protein>
<evidence type="ECO:0000313" key="18">
    <source>
        <dbReference type="EMBL" id="KPJ68642.1"/>
    </source>
</evidence>
<keyword evidence="4 15" id="KW-0479">Metal-binding</keyword>
<dbReference type="Pfam" id="PF01149">
    <property type="entry name" value="Fapy_DNA_glyco"/>
    <property type="match status" value="1"/>
</dbReference>
<evidence type="ECO:0000256" key="15">
    <source>
        <dbReference type="HAMAP-Rule" id="MF_00103"/>
    </source>
</evidence>
<accession>A0A0S7Y1K7</accession>
<dbReference type="InterPro" id="IPR020629">
    <property type="entry name" value="FPG_Glyclase"/>
</dbReference>
<name>A0A0S7Y1K7_UNCSA</name>
<dbReference type="PANTHER" id="PTHR22993:SF9">
    <property type="entry name" value="FORMAMIDOPYRIMIDINE-DNA GLYCOSYLASE"/>
    <property type="match status" value="1"/>
</dbReference>
<dbReference type="CDD" id="cd08966">
    <property type="entry name" value="EcFpg-like_N"/>
    <property type="match status" value="1"/>
</dbReference>
<dbReference type="SMART" id="SM01232">
    <property type="entry name" value="H2TH"/>
    <property type="match status" value="1"/>
</dbReference>
<dbReference type="InterPro" id="IPR015886">
    <property type="entry name" value="H2TH_FPG"/>
</dbReference>
<evidence type="ECO:0000256" key="9">
    <source>
        <dbReference type="ARBA" id="ARBA00023125"/>
    </source>
</evidence>
<dbReference type="InterPro" id="IPR010979">
    <property type="entry name" value="Ribosomal_uS13-like_H2TH"/>
</dbReference>
<dbReference type="EC" id="4.2.99.18" evidence="15"/>
<dbReference type="InterPro" id="IPR015887">
    <property type="entry name" value="DNA_glyclase_Znf_dom_DNA_BS"/>
</dbReference>
<comment type="catalytic activity">
    <reaction evidence="14 15">
        <text>2'-deoxyribonucleotide-(2'-deoxyribose 5'-phosphate)-2'-deoxyribonucleotide-DNA = a 3'-end 2'-deoxyribonucleotide-(2,3-dehydro-2,3-deoxyribose 5'-phosphate)-DNA + a 5'-end 5'-phospho-2'-deoxyribonucleoside-DNA + H(+)</text>
        <dbReference type="Rhea" id="RHEA:66592"/>
        <dbReference type="Rhea" id="RHEA-COMP:13180"/>
        <dbReference type="Rhea" id="RHEA-COMP:16897"/>
        <dbReference type="Rhea" id="RHEA-COMP:17067"/>
        <dbReference type="ChEBI" id="CHEBI:15378"/>
        <dbReference type="ChEBI" id="CHEBI:136412"/>
        <dbReference type="ChEBI" id="CHEBI:157695"/>
        <dbReference type="ChEBI" id="CHEBI:167181"/>
        <dbReference type="EC" id="4.2.99.18"/>
    </reaction>
</comment>
<dbReference type="SMART" id="SM00898">
    <property type="entry name" value="Fapy_DNA_glyco"/>
    <property type="match status" value="1"/>
</dbReference>
<dbReference type="FunFam" id="1.10.8.50:FF:000003">
    <property type="entry name" value="Formamidopyrimidine-DNA glycosylase"/>
    <property type="match status" value="1"/>
</dbReference>
<dbReference type="HAMAP" id="MF_00103">
    <property type="entry name" value="Fapy_DNA_glycosyl"/>
    <property type="match status" value="1"/>
</dbReference>
<keyword evidence="5 15" id="KW-0227">DNA damage</keyword>
<feature type="active site" description="Schiff-base intermediate with DNA" evidence="15">
    <location>
        <position position="2"/>
    </location>
</feature>
<dbReference type="NCBIfam" id="TIGR00577">
    <property type="entry name" value="fpg"/>
    <property type="match status" value="1"/>
</dbReference>
<comment type="subunit">
    <text evidence="3 15">Monomer.</text>
</comment>
<dbReference type="SUPFAM" id="SSF57716">
    <property type="entry name" value="Glucocorticoid receptor-like (DNA-binding domain)"/>
    <property type="match status" value="1"/>
</dbReference>
<dbReference type="PATRIC" id="fig|1703775.3.peg.2246"/>
<proteinExistence type="inferred from homology"/>
<feature type="active site" description="Proton donor; for delta-elimination activity" evidence="15">
    <location>
        <position position="254"/>
    </location>
</feature>
<dbReference type="PROSITE" id="PS51066">
    <property type="entry name" value="ZF_FPG_2"/>
    <property type="match status" value="1"/>
</dbReference>
<dbReference type="InterPro" id="IPR012319">
    <property type="entry name" value="FPG_cat"/>
</dbReference>
<keyword evidence="10 15" id="KW-0234">DNA repair</keyword>
<comment type="cofactor">
    <cofactor evidence="15">
        <name>Zn(2+)</name>
        <dbReference type="ChEBI" id="CHEBI:29105"/>
    </cofactor>
    <text evidence="15">Binds 1 zinc ion per subunit.</text>
</comment>
<dbReference type="InterPro" id="IPR010663">
    <property type="entry name" value="Znf_FPG/IleRS"/>
</dbReference>
<organism evidence="18 19">
    <name type="scientific">candidate division WOR-1 bacterium DG_54_3</name>
    <dbReference type="NCBI Taxonomy" id="1703775"/>
    <lineage>
        <taxon>Bacteria</taxon>
        <taxon>Bacillati</taxon>
        <taxon>Saganbacteria</taxon>
    </lineage>
</organism>
<dbReference type="EMBL" id="LIZX01000046">
    <property type="protein sequence ID" value="KPJ68642.1"/>
    <property type="molecule type" value="Genomic_DNA"/>
</dbReference>
<keyword evidence="9 15" id="KW-0238">DNA-binding</keyword>
<dbReference type="InterPro" id="IPR000214">
    <property type="entry name" value="Znf_DNA_glyclase/AP_lyase"/>
</dbReference>
<dbReference type="PROSITE" id="PS01242">
    <property type="entry name" value="ZF_FPG_1"/>
    <property type="match status" value="1"/>
</dbReference>
<dbReference type="AlphaFoldDB" id="A0A0S7Y1K7"/>
<feature type="active site" description="Proton donor" evidence="15">
    <location>
        <position position="3"/>
    </location>
</feature>
<keyword evidence="11 15" id="KW-0456">Lyase</keyword>
<comment type="similarity">
    <text evidence="2 15">Belongs to the FPG family.</text>
</comment>
<evidence type="ECO:0000256" key="8">
    <source>
        <dbReference type="ARBA" id="ARBA00022833"/>
    </source>
</evidence>
<evidence type="ECO:0000256" key="1">
    <source>
        <dbReference type="ARBA" id="ARBA00001668"/>
    </source>
</evidence>
<keyword evidence="8 15" id="KW-0862">Zinc</keyword>
<keyword evidence="6 15" id="KW-0863">Zinc-finger</keyword>
<sequence length="264" mass="30627">MPELPEVETVRQDILPFVKGRVVKKIEIISLRNILKGVSPSRLKKELVGEKIVDLERRAKYLIFKLASGRYFTIHLGMTGRVLFAPDDYVRVIFHLSGNRVLYYSDARRFGKIRFFKKYPDLKLGPEPLGRKFTPERFREMLKQRKAAIKLVLLDQKFLAGLGNIYAIESLFRAGINPKKPANKLTDPEIKRLYHQIKKVLFEALGYRGTSDSWFLDAHGKKGGFQLRLRVYGREGEPCFKCKTTIKRIVMGQRGTYFCPRCQK</sequence>
<dbReference type="Pfam" id="PF06831">
    <property type="entry name" value="H2TH"/>
    <property type="match status" value="1"/>
</dbReference>
<comment type="caution">
    <text evidence="15">Lacks conserved residue(s) required for the propagation of feature annotation.</text>
</comment>
<dbReference type="NCBIfam" id="NF002211">
    <property type="entry name" value="PRK01103.1"/>
    <property type="match status" value="1"/>
</dbReference>
<evidence type="ECO:0000256" key="10">
    <source>
        <dbReference type="ARBA" id="ARBA00023204"/>
    </source>
</evidence>
<dbReference type="GO" id="GO:0003690">
    <property type="term" value="F:double-stranded DNA binding"/>
    <property type="evidence" value="ECO:0007669"/>
    <property type="project" value="UniProtKB-ARBA"/>
</dbReference>
<dbReference type="Proteomes" id="UP000051861">
    <property type="component" value="Unassembled WGS sequence"/>
</dbReference>
<keyword evidence="7 15" id="KW-0378">Hydrolase</keyword>
<evidence type="ECO:0000256" key="14">
    <source>
        <dbReference type="ARBA" id="ARBA00044632"/>
    </source>
</evidence>
<evidence type="ECO:0000256" key="5">
    <source>
        <dbReference type="ARBA" id="ARBA00022763"/>
    </source>
</evidence>
<keyword evidence="13 15" id="KW-0326">Glycosidase</keyword>
<evidence type="ECO:0000256" key="2">
    <source>
        <dbReference type="ARBA" id="ARBA00009409"/>
    </source>
</evidence>
<evidence type="ECO:0000256" key="13">
    <source>
        <dbReference type="ARBA" id="ARBA00023295"/>
    </source>
</evidence>
<dbReference type="Gene3D" id="1.10.8.50">
    <property type="match status" value="1"/>
</dbReference>
<dbReference type="Gene3D" id="3.20.190.10">
    <property type="entry name" value="MutM-like, N-terminal"/>
    <property type="match status" value="1"/>
</dbReference>
<evidence type="ECO:0000259" key="17">
    <source>
        <dbReference type="PROSITE" id="PS51068"/>
    </source>
</evidence>
<evidence type="ECO:0000256" key="11">
    <source>
        <dbReference type="ARBA" id="ARBA00023239"/>
    </source>
</evidence>
<feature type="domain" description="FPG-type" evidence="16">
    <location>
        <begin position="230"/>
        <end position="264"/>
    </location>
</feature>
<dbReference type="PANTHER" id="PTHR22993">
    <property type="entry name" value="FORMAMIDOPYRIMIDINE-DNA GLYCOSYLASE"/>
    <property type="match status" value="1"/>
</dbReference>
<evidence type="ECO:0000256" key="7">
    <source>
        <dbReference type="ARBA" id="ARBA00022801"/>
    </source>
</evidence>
<keyword evidence="12 15" id="KW-0511">Multifunctional enzyme</keyword>